<accession>A0A6G6IUW1</accession>
<evidence type="ECO:0000313" key="2">
    <source>
        <dbReference type="Proteomes" id="UP000501063"/>
    </source>
</evidence>
<sequence length="186" mass="20572">MESKRWAGCTIVCIASGPSLTAQDCATVERYGLPTVAVNSSWKLARFCDVIYAGDACWWAEYGEEIDIQAERWSCTRQAKQRYRVNHHQIGGPYNSGMRAIQFAMGQGACRVLLLGYDCSLAAGTHWHGEHQRTKNPDAGKVAGWHRQFAQVAAEAKARGVEVINCSRYSAIACFQRLSLEEALLG</sequence>
<dbReference type="Proteomes" id="UP000501063">
    <property type="component" value="Chromosome"/>
</dbReference>
<evidence type="ECO:0000313" key="1">
    <source>
        <dbReference type="EMBL" id="QIE86792.1"/>
    </source>
</evidence>
<dbReference type="KEGG" id="pnt:G5B91_11120"/>
<dbReference type="EMBL" id="CP049140">
    <property type="protein sequence ID" value="QIE86792.1"/>
    <property type="molecule type" value="Genomic_DNA"/>
</dbReference>
<name>A0A6G6IUW1_PSENT</name>
<proteinExistence type="predicted"/>
<evidence type="ECO:0008006" key="3">
    <source>
        <dbReference type="Google" id="ProtNLM"/>
    </source>
</evidence>
<dbReference type="RefSeq" id="WP_024763221.1">
    <property type="nucleotide sequence ID" value="NZ_CP049140.1"/>
</dbReference>
<organism evidence="1 2">
    <name type="scientific">Pseudomonas nitroreducens</name>
    <dbReference type="NCBI Taxonomy" id="46680"/>
    <lineage>
        <taxon>Bacteria</taxon>
        <taxon>Pseudomonadati</taxon>
        <taxon>Pseudomonadota</taxon>
        <taxon>Gammaproteobacteria</taxon>
        <taxon>Pseudomonadales</taxon>
        <taxon>Pseudomonadaceae</taxon>
        <taxon>Pseudomonas</taxon>
    </lineage>
</organism>
<gene>
    <name evidence="1" type="ORF">G5B91_11120</name>
</gene>
<dbReference type="AlphaFoldDB" id="A0A6G6IUW1"/>
<protein>
    <recommendedName>
        <fullName evidence="3">Norphogenetic protein</fullName>
    </recommendedName>
</protein>
<reference evidence="1 2" key="1">
    <citation type="submission" date="2020-02" db="EMBL/GenBank/DDBJ databases">
        <title>Integrative conjugative elements (ICEs) and plasmids drive adaptation of Pseudomonas nitroreducens strain HBP1 to wastewater environment.</title>
        <authorList>
            <person name="Sentchilo V."/>
            <person name="Carraro N."/>
            <person name="Bertelli C."/>
            <person name="van der Meer J.R."/>
        </authorList>
    </citation>
    <scope>NUCLEOTIDE SEQUENCE [LARGE SCALE GENOMIC DNA]</scope>
    <source>
        <strain evidence="1 2">HBP1</strain>
    </source>
</reference>